<evidence type="ECO:0008006" key="17">
    <source>
        <dbReference type="Google" id="ProtNLM"/>
    </source>
</evidence>
<dbReference type="AlphaFoldDB" id="A0AAN9F4D8"/>
<dbReference type="InterPro" id="IPR024156">
    <property type="entry name" value="Small_GTPase_ARF"/>
</dbReference>
<evidence type="ECO:0000256" key="14">
    <source>
        <dbReference type="SAM" id="SignalP"/>
    </source>
</evidence>
<feature type="chain" id="PRO_5042965697" description="ADP-ribosylation factor" evidence="14">
    <location>
        <begin position="26"/>
        <end position="264"/>
    </location>
</feature>
<keyword evidence="4" id="KW-0519">Myristate</keyword>
<keyword evidence="8" id="KW-0333">Golgi apparatus</keyword>
<evidence type="ECO:0000256" key="3">
    <source>
        <dbReference type="ARBA" id="ARBA00022448"/>
    </source>
</evidence>
<dbReference type="InterPro" id="IPR005225">
    <property type="entry name" value="Small_GTP-bd"/>
</dbReference>
<dbReference type="GO" id="GO:0003924">
    <property type="term" value="F:GTPase activity"/>
    <property type="evidence" value="ECO:0007669"/>
    <property type="project" value="InterPro"/>
</dbReference>
<dbReference type="EMBL" id="JAYWIO010000004">
    <property type="protein sequence ID" value="KAK7269577.1"/>
    <property type="molecule type" value="Genomic_DNA"/>
</dbReference>
<keyword evidence="3" id="KW-0813">Transport</keyword>
<feature type="binding site" evidence="11">
    <location>
        <begin position="209"/>
        <end position="212"/>
    </location>
    <ligand>
        <name>GTP</name>
        <dbReference type="ChEBI" id="CHEBI:37565"/>
    </ligand>
</feature>
<dbReference type="SUPFAM" id="SSF52540">
    <property type="entry name" value="P-loop containing nucleoside triphosphate hydrolases"/>
    <property type="match status" value="1"/>
</dbReference>
<keyword evidence="7" id="KW-0653">Protein transport</keyword>
<evidence type="ECO:0000256" key="4">
    <source>
        <dbReference type="ARBA" id="ARBA00022707"/>
    </source>
</evidence>
<feature type="binding site" evidence="12">
    <location>
        <position position="131"/>
    </location>
    <ligand>
        <name>Mg(2+)</name>
        <dbReference type="ChEBI" id="CHEBI:18420"/>
    </ligand>
</feature>
<evidence type="ECO:0000313" key="16">
    <source>
        <dbReference type="Proteomes" id="UP001372338"/>
    </source>
</evidence>
<dbReference type="Proteomes" id="UP001372338">
    <property type="component" value="Unassembled WGS sequence"/>
</dbReference>
<keyword evidence="5 11" id="KW-0547">Nucleotide-binding</keyword>
<comment type="similarity">
    <text evidence="2 13">Belongs to the small GTPase superfamily. Arf family.</text>
</comment>
<feature type="signal peptide" evidence="14">
    <location>
        <begin position="1"/>
        <end position="25"/>
    </location>
</feature>
<evidence type="ECO:0000256" key="2">
    <source>
        <dbReference type="ARBA" id="ARBA00010290"/>
    </source>
</evidence>
<dbReference type="Pfam" id="PF00025">
    <property type="entry name" value="Arf"/>
    <property type="match status" value="1"/>
</dbReference>
<keyword evidence="6" id="KW-0931">ER-Golgi transport</keyword>
<accession>A0AAN9F4D8</accession>
<proteinExistence type="inferred from homology"/>
<dbReference type="CDD" id="cd04150">
    <property type="entry name" value="Arf1_5_like"/>
    <property type="match status" value="1"/>
</dbReference>
<feature type="binding site" evidence="12">
    <location>
        <position position="114"/>
    </location>
    <ligand>
        <name>Mg(2+)</name>
        <dbReference type="ChEBI" id="CHEBI:18420"/>
    </ligand>
</feature>
<dbReference type="GO" id="GO:0046872">
    <property type="term" value="F:metal ion binding"/>
    <property type="evidence" value="ECO:0007669"/>
    <property type="project" value="UniProtKB-KW"/>
</dbReference>
<dbReference type="GO" id="GO:0015031">
    <property type="term" value="P:protein transport"/>
    <property type="evidence" value="ECO:0007669"/>
    <property type="project" value="UniProtKB-KW"/>
</dbReference>
<dbReference type="GO" id="GO:0016004">
    <property type="term" value="F:phospholipase activator activity"/>
    <property type="evidence" value="ECO:0007669"/>
    <property type="project" value="UniProtKB-ARBA"/>
</dbReference>
<evidence type="ECO:0000256" key="1">
    <source>
        <dbReference type="ARBA" id="ARBA00004555"/>
    </source>
</evidence>
<evidence type="ECO:0000313" key="15">
    <source>
        <dbReference type="EMBL" id="KAK7269577.1"/>
    </source>
</evidence>
<gene>
    <name evidence="15" type="ORF">RIF29_22309</name>
</gene>
<reference evidence="15 16" key="1">
    <citation type="submission" date="2024-01" db="EMBL/GenBank/DDBJ databases">
        <title>The genomes of 5 underutilized Papilionoideae crops provide insights into root nodulation and disease resistanc.</title>
        <authorList>
            <person name="Yuan L."/>
        </authorList>
    </citation>
    <scope>NUCLEOTIDE SEQUENCE [LARGE SCALE GENOMIC DNA]</scope>
    <source>
        <strain evidence="15">ZHUSHIDOU_FW_LH</strain>
        <tissue evidence="15">Leaf</tissue>
    </source>
</reference>
<evidence type="ECO:0000256" key="10">
    <source>
        <dbReference type="ARBA" id="ARBA00023288"/>
    </source>
</evidence>
<dbReference type="GO" id="GO:0016192">
    <property type="term" value="P:vesicle-mediated transport"/>
    <property type="evidence" value="ECO:0007669"/>
    <property type="project" value="UniProtKB-KW"/>
</dbReference>
<dbReference type="PANTHER" id="PTHR11711">
    <property type="entry name" value="ADP RIBOSYLATION FACTOR-RELATED"/>
    <property type="match status" value="1"/>
</dbReference>
<keyword evidence="14" id="KW-0732">Signal</keyword>
<dbReference type="InterPro" id="IPR027417">
    <property type="entry name" value="P-loop_NTPase"/>
</dbReference>
<evidence type="ECO:0000256" key="6">
    <source>
        <dbReference type="ARBA" id="ARBA00022892"/>
    </source>
</evidence>
<name>A0AAN9F4D8_CROPI</name>
<evidence type="ECO:0000256" key="7">
    <source>
        <dbReference type="ARBA" id="ARBA00022927"/>
    </source>
</evidence>
<dbReference type="SMART" id="SM00175">
    <property type="entry name" value="RAB"/>
    <property type="match status" value="1"/>
</dbReference>
<dbReference type="SMART" id="SM00177">
    <property type="entry name" value="ARF"/>
    <property type="match status" value="1"/>
</dbReference>
<dbReference type="Gene3D" id="3.40.50.300">
    <property type="entry name" value="P-loop containing nucleotide triphosphate hydrolases"/>
    <property type="match status" value="1"/>
</dbReference>
<evidence type="ECO:0000256" key="8">
    <source>
        <dbReference type="ARBA" id="ARBA00023034"/>
    </source>
</evidence>
<dbReference type="PROSITE" id="PS51417">
    <property type="entry name" value="ARF"/>
    <property type="match status" value="1"/>
</dbReference>
<comment type="caution">
    <text evidence="15">The sequence shown here is derived from an EMBL/GenBank/DDBJ whole genome shotgun (WGS) entry which is preliminary data.</text>
</comment>
<evidence type="ECO:0000256" key="5">
    <source>
        <dbReference type="ARBA" id="ARBA00022741"/>
    </source>
</evidence>
<protein>
    <recommendedName>
        <fullName evidence="17">ADP-ribosylation factor</fullName>
    </recommendedName>
</protein>
<keyword evidence="16" id="KW-1185">Reference proteome</keyword>
<feature type="binding site" evidence="11">
    <location>
        <begin position="107"/>
        <end position="114"/>
    </location>
    <ligand>
        <name>GTP</name>
        <dbReference type="ChEBI" id="CHEBI:37565"/>
    </ligand>
</feature>
<organism evidence="15 16">
    <name type="scientific">Crotalaria pallida</name>
    <name type="common">Smooth rattlebox</name>
    <name type="synonym">Crotalaria striata</name>
    <dbReference type="NCBI Taxonomy" id="3830"/>
    <lineage>
        <taxon>Eukaryota</taxon>
        <taxon>Viridiplantae</taxon>
        <taxon>Streptophyta</taxon>
        <taxon>Embryophyta</taxon>
        <taxon>Tracheophyta</taxon>
        <taxon>Spermatophyta</taxon>
        <taxon>Magnoliopsida</taxon>
        <taxon>eudicotyledons</taxon>
        <taxon>Gunneridae</taxon>
        <taxon>Pentapetalae</taxon>
        <taxon>rosids</taxon>
        <taxon>fabids</taxon>
        <taxon>Fabales</taxon>
        <taxon>Fabaceae</taxon>
        <taxon>Papilionoideae</taxon>
        <taxon>50 kb inversion clade</taxon>
        <taxon>genistoids sensu lato</taxon>
        <taxon>core genistoids</taxon>
        <taxon>Crotalarieae</taxon>
        <taxon>Crotalaria</taxon>
    </lineage>
</organism>
<keyword evidence="12" id="KW-0479">Metal-binding</keyword>
<dbReference type="InterPro" id="IPR006689">
    <property type="entry name" value="Small_GTPase_ARF/SAR"/>
</dbReference>
<dbReference type="FunFam" id="3.40.50.300:FF:003500">
    <property type="entry name" value="ADP-ribosylation factor 1"/>
    <property type="match status" value="1"/>
</dbReference>
<keyword evidence="12" id="KW-0460">Magnesium</keyword>
<evidence type="ECO:0000256" key="13">
    <source>
        <dbReference type="RuleBase" id="RU003925"/>
    </source>
</evidence>
<dbReference type="GO" id="GO:0005525">
    <property type="term" value="F:GTP binding"/>
    <property type="evidence" value="ECO:0007669"/>
    <property type="project" value="UniProtKB-KW"/>
</dbReference>
<dbReference type="NCBIfam" id="TIGR00231">
    <property type="entry name" value="small_GTP"/>
    <property type="match status" value="1"/>
</dbReference>
<dbReference type="InterPro" id="IPR045872">
    <property type="entry name" value="Arf1-5-like"/>
</dbReference>
<dbReference type="SMART" id="SM00178">
    <property type="entry name" value="SAR"/>
    <property type="match status" value="1"/>
</dbReference>
<dbReference type="PRINTS" id="PR00328">
    <property type="entry name" value="SAR1GTPBP"/>
</dbReference>
<evidence type="ECO:0000256" key="11">
    <source>
        <dbReference type="PIRSR" id="PIRSR606689-1"/>
    </source>
</evidence>
<comment type="subcellular location">
    <subcellularLocation>
        <location evidence="1">Golgi apparatus</location>
    </subcellularLocation>
</comment>
<dbReference type="GO" id="GO:0005794">
    <property type="term" value="C:Golgi apparatus"/>
    <property type="evidence" value="ECO:0007669"/>
    <property type="project" value="UniProtKB-SubCell"/>
</dbReference>
<sequence>MRRSRVWLTVQQQLLLLLLLHLSSLRREEEIRVHFFIIIFTIRSLLKGKPLSLSLIFSFLSDDLFSYALISSPRSLKERDSWKMGLSFTKLFSRLFAKKEMRILMVGLDAAGKTTILYKLKLGEIVTTIPTIGFNVETVEYKNISFTVWDVGGQDKIRPLWRHYFQNTQGLIFVVDSNDRDRVVEARDELHRMLNEDELRDAVLLVFANKQDLPNAMNAAEITDKLGLHSLRQRHWYIQSTCATSGEGLYEGLDWLSNNIANKG</sequence>
<evidence type="ECO:0000256" key="12">
    <source>
        <dbReference type="PIRSR" id="PIRSR606689-2"/>
    </source>
</evidence>
<feature type="binding site" evidence="11">
    <location>
        <position position="153"/>
    </location>
    <ligand>
        <name>GTP</name>
        <dbReference type="ChEBI" id="CHEBI:37565"/>
    </ligand>
</feature>
<keyword evidence="10" id="KW-0449">Lipoprotein</keyword>
<keyword evidence="9 11" id="KW-0342">GTP-binding</keyword>
<evidence type="ECO:0000256" key="9">
    <source>
        <dbReference type="ARBA" id="ARBA00023134"/>
    </source>
</evidence>